<dbReference type="Proteomes" id="UP000002837">
    <property type="component" value="Unassembled WGS sequence"/>
</dbReference>
<proteinExistence type="predicted"/>
<protein>
    <submittedName>
        <fullName evidence="1">Uncharacterized protein</fullName>
    </submittedName>
</protein>
<gene>
    <name evidence="1" type="ORF">LEP1GSC128_2015</name>
</gene>
<organism evidence="1 2">
    <name type="scientific">Leptospira borgpetersenii str. 200801926</name>
    <dbReference type="NCBI Taxonomy" id="1193009"/>
    <lineage>
        <taxon>Bacteria</taxon>
        <taxon>Pseudomonadati</taxon>
        <taxon>Spirochaetota</taxon>
        <taxon>Spirochaetia</taxon>
        <taxon>Leptospirales</taxon>
        <taxon>Leptospiraceae</taxon>
        <taxon>Leptospira</taxon>
    </lineage>
</organism>
<accession>A0ABN0I2A0</accession>
<name>A0ABN0I2A0_LEPBO</name>
<keyword evidence="2" id="KW-1185">Reference proteome</keyword>
<sequence length="49" mass="5541">MLKEQNSQMSQNSGFHIGIPYNILSFFDFIEMPLISTFSTTPEAISKIS</sequence>
<comment type="caution">
    <text evidence="1">The sequence shown here is derived from an EMBL/GenBank/DDBJ whole genome shotgun (WGS) entry which is preliminary data.</text>
</comment>
<dbReference type="EMBL" id="AKWJ02000013">
    <property type="protein sequence ID" value="EKP15263.1"/>
    <property type="molecule type" value="Genomic_DNA"/>
</dbReference>
<evidence type="ECO:0000313" key="2">
    <source>
        <dbReference type="Proteomes" id="UP000002837"/>
    </source>
</evidence>
<evidence type="ECO:0000313" key="1">
    <source>
        <dbReference type="EMBL" id="EKP15263.1"/>
    </source>
</evidence>
<reference evidence="1" key="1">
    <citation type="submission" date="2012-09" db="EMBL/GenBank/DDBJ databases">
        <authorList>
            <person name="Harkins D.M."/>
            <person name="Durkin A.S."/>
            <person name="Brinkac L.M."/>
            <person name="Selengut J.D."/>
            <person name="Sanka R."/>
            <person name="DePew J."/>
            <person name="Purushe J."/>
            <person name="Picardeau M."/>
            <person name="Werts C."/>
            <person name="Goarant C."/>
            <person name="Vinetz J.M."/>
            <person name="Sutton G.G."/>
            <person name="Nelson W.C."/>
            <person name="Fouts D.E."/>
        </authorList>
    </citation>
    <scope>NUCLEOTIDE SEQUENCE [LARGE SCALE GENOMIC DNA]</scope>
    <source>
        <strain evidence="1">200801926</strain>
    </source>
</reference>